<dbReference type="GO" id="GO:0006351">
    <property type="term" value="P:DNA-templated transcription"/>
    <property type="evidence" value="ECO:0007669"/>
    <property type="project" value="InterPro"/>
</dbReference>
<dbReference type="OrthoDB" id="5392779at2759"/>
<gene>
    <name evidence="7" type="ORF">BCR34DRAFT_484351</name>
</gene>
<dbReference type="InterPro" id="IPR036864">
    <property type="entry name" value="Zn2-C6_fun-type_DNA-bd_sf"/>
</dbReference>
<feature type="region of interest" description="Disordered" evidence="5">
    <location>
        <begin position="97"/>
        <end position="145"/>
    </location>
</feature>
<feature type="domain" description="Zn(2)-C6 fungal-type" evidence="6">
    <location>
        <begin position="26"/>
        <end position="59"/>
    </location>
</feature>
<name>A0A1Y1ZM50_9PLEO</name>
<accession>A0A1Y1ZM50</accession>
<keyword evidence="3" id="KW-0804">Transcription</keyword>
<dbReference type="GO" id="GO:0000981">
    <property type="term" value="F:DNA-binding transcription factor activity, RNA polymerase II-specific"/>
    <property type="evidence" value="ECO:0007669"/>
    <property type="project" value="InterPro"/>
</dbReference>
<dbReference type="SUPFAM" id="SSF57701">
    <property type="entry name" value="Zn2/Cys6 DNA-binding domain"/>
    <property type="match status" value="1"/>
</dbReference>
<protein>
    <recommendedName>
        <fullName evidence="6">Zn(2)-C6 fungal-type domain-containing protein</fullName>
    </recommendedName>
</protein>
<feature type="region of interest" description="Disordered" evidence="5">
    <location>
        <begin position="630"/>
        <end position="650"/>
    </location>
</feature>
<comment type="caution">
    <text evidence="7">The sequence shown here is derived from an EMBL/GenBank/DDBJ whole genome shotgun (WGS) entry which is preliminary data.</text>
</comment>
<dbReference type="PROSITE" id="PS50048">
    <property type="entry name" value="ZN2_CY6_FUNGAL_2"/>
    <property type="match status" value="1"/>
</dbReference>
<keyword evidence="8" id="KW-1185">Reference proteome</keyword>
<dbReference type="InterPro" id="IPR001138">
    <property type="entry name" value="Zn2Cys6_DnaBD"/>
</dbReference>
<dbReference type="CDD" id="cd00067">
    <property type="entry name" value="GAL4"/>
    <property type="match status" value="1"/>
</dbReference>
<dbReference type="Pfam" id="PF00172">
    <property type="entry name" value="Zn_clus"/>
    <property type="match status" value="1"/>
</dbReference>
<dbReference type="SMART" id="SM00906">
    <property type="entry name" value="Fungal_trans"/>
    <property type="match status" value="1"/>
</dbReference>
<evidence type="ECO:0000256" key="3">
    <source>
        <dbReference type="ARBA" id="ARBA00023163"/>
    </source>
</evidence>
<dbReference type="SMART" id="SM00066">
    <property type="entry name" value="GAL4"/>
    <property type="match status" value="1"/>
</dbReference>
<organism evidence="7 8">
    <name type="scientific">Clohesyomyces aquaticus</name>
    <dbReference type="NCBI Taxonomy" id="1231657"/>
    <lineage>
        <taxon>Eukaryota</taxon>
        <taxon>Fungi</taxon>
        <taxon>Dikarya</taxon>
        <taxon>Ascomycota</taxon>
        <taxon>Pezizomycotina</taxon>
        <taxon>Dothideomycetes</taxon>
        <taxon>Pleosporomycetidae</taxon>
        <taxon>Pleosporales</taxon>
        <taxon>Lindgomycetaceae</taxon>
        <taxon>Clohesyomyces</taxon>
    </lineage>
</organism>
<evidence type="ECO:0000256" key="2">
    <source>
        <dbReference type="ARBA" id="ARBA00023015"/>
    </source>
</evidence>
<evidence type="ECO:0000256" key="1">
    <source>
        <dbReference type="ARBA" id="ARBA00022723"/>
    </source>
</evidence>
<evidence type="ECO:0000259" key="6">
    <source>
        <dbReference type="PROSITE" id="PS50048"/>
    </source>
</evidence>
<dbReference type="CDD" id="cd12148">
    <property type="entry name" value="fungal_TF_MHR"/>
    <property type="match status" value="1"/>
</dbReference>
<evidence type="ECO:0000256" key="5">
    <source>
        <dbReference type="SAM" id="MobiDB-lite"/>
    </source>
</evidence>
<dbReference type="PROSITE" id="PS00463">
    <property type="entry name" value="ZN2_CY6_FUNGAL_1"/>
    <property type="match status" value="1"/>
</dbReference>
<dbReference type="STRING" id="1231657.A0A1Y1ZM50"/>
<dbReference type="PANTHER" id="PTHR47840:SF1">
    <property type="entry name" value="ZN(II)2CYS6 TRANSCRIPTION FACTOR (EUROFUNG)"/>
    <property type="match status" value="1"/>
</dbReference>
<dbReference type="PANTHER" id="PTHR47840">
    <property type="entry name" value="ZN(II)2CYS6 TRANSCRIPTION FACTOR (EUROFUNG)-RELATED"/>
    <property type="match status" value="1"/>
</dbReference>
<dbReference type="AlphaFoldDB" id="A0A1Y1ZM50"/>
<evidence type="ECO:0000256" key="4">
    <source>
        <dbReference type="ARBA" id="ARBA00023242"/>
    </source>
</evidence>
<feature type="compositionally biased region" description="Low complexity" evidence="5">
    <location>
        <begin position="112"/>
        <end position="127"/>
    </location>
</feature>
<sequence length="769" mass="86328">MDSPNYEGRTWGPDLKRRKVRKGTRSCWECKRRKVKCSFVSLTEETCLPCRRRGTTCISQEVPEELAQSNNKRDQSDRIDRMEAILKQLGVAVDSSDGVRNSDVLSRADSRALPTPSQSASTPTSALRSSDGLPAIPPHEEPASRGLEIRTELSVAWNDSYSVKLGKVSRALYAALPAPHDVQSLCDTYKDSVIISYLMITRSYQELESDRLETVSQLAEIPGPNVHPVLLAKWMLLFALFLQQSFSVGTTDSLSERPQTIIARLKDTATCLVATNEELFGTVESLECIMLDAAFEKNSGNFRRAWLAVRRAMTAAQLMNLHRPETVLFKRLDPTSKIDPRYLWNRIIYMDRFICLMLGLPSASLDIDVSIDYTNDTPTGRLERTHTKIAKRILERNEADPAVDDYTITEAIDAELLEAAESLPHQFWQPLDFSNIEKQDSHIFRETMRIAHQVYHFNLLSHLHLPYLLPLDDERYASSKITCAHASRELLTRWMSYRRLSYLSATCRIGDFFALRASLTLCLAHIGNHHCAKPLLALRHQRLGDCSMIEESLDIMEIVAAKMNDRLARESADLLRRLVHVEADAAQGQIYNARKCLQGESAHDDEDSVVSIYIPYFGVLKISPEGTISKDVSRTQPTGPVPPDNTRQTFDANESTNSVLPGLEFCQFPRGVPLTTTSEAPREHLIHLSAPYSLQPSQCIDSSQCVDSNEPYPSQDSFIPDPVAGIDDWAFQGVDTAFFDSLLRGMTGTTTYAPSHNQDEGGFGRHNQS</sequence>
<keyword evidence="1" id="KW-0479">Metal-binding</keyword>
<proteinExistence type="predicted"/>
<reference evidence="7 8" key="1">
    <citation type="submission" date="2016-07" db="EMBL/GenBank/DDBJ databases">
        <title>Pervasive Adenine N6-methylation of Active Genes in Fungi.</title>
        <authorList>
            <consortium name="DOE Joint Genome Institute"/>
            <person name="Mondo S.J."/>
            <person name="Dannebaum R.O."/>
            <person name="Kuo R.C."/>
            <person name="Labutti K."/>
            <person name="Haridas S."/>
            <person name="Kuo A."/>
            <person name="Salamov A."/>
            <person name="Ahrendt S.R."/>
            <person name="Lipzen A."/>
            <person name="Sullivan W."/>
            <person name="Andreopoulos W.B."/>
            <person name="Clum A."/>
            <person name="Lindquist E."/>
            <person name="Daum C."/>
            <person name="Ramamoorthy G.K."/>
            <person name="Gryganskyi A."/>
            <person name="Culley D."/>
            <person name="Magnuson J.K."/>
            <person name="James T.Y."/>
            <person name="O'Malley M.A."/>
            <person name="Stajich J.E."/>
            <person name="Spatafora J.W."/>
            <person name="Visel A."/>
            <person name="Grigoriev I.V."/>
        </authorList>
    </citation>
    <scope>NUCLEOTIDE SEQUENCE [LARGE SCALE GENOMIC DNA]</scope>
    <source>
        <strain evidence="7 8">CBS 115471</strain>
    </source>
</reference>
<keyword evidence="2" id="KW-0805">Transcription regulation</keyword>
<dbReference type="GO" id="GO:0008270">
    <property type="term" value="F:zinc ion binding"/>
    <property type="evidence" value="ECO:0007669"/>
    <property type="project" value="InterPro"/>
</dbReference>
<keyword evidence="4" id="KW-0539">Nucleus</keyword>
<dbReference type="EMBL" id="MCFA01000062">
    <property type="protein sequence ID" value="ORY11319.1"/>
    <property type="molecule type" value="Genomic_DNA"/>
</dbReference>
<dbReference type="Proteomes" id="UP000193144">
    <property type="component" value="Unassembled WGS sequence"/>
</dbReference>
<evidence type="ECO:0000313" key="7">
    <source>
        <dbReference type="EMBL" id="ORY11319.1"/>
    </source>
</evidence>
<evidence type="ECO:0000313" key="8">
    <source>
        <dbReference type="Proteomes" id="UP000193144"/>
    </source>
</evidence>
<dbReference type="Gene3D" id="4.10.240.10">
    <property type="entry name" value="Zn(2)-C6 fungal-type DNA-binding domain"/>
    <property type="match status" value="1"/>
</dbReference>
<dbReference type="InterPro" id="IPR007219">
    <property type="entry name" value="XnlR_reg_dom"/>
</dbReference>
<dbReference type="GO" id="GO:0003677">
    <property type="term" value="F:DNA binding"/>
    <property type="evidence" value="ECO:0007669"/>
    <property type="project" value="InterPro"/>
</dbReference>